<dbReference type="EMBL" id="KV453848">
    <property type="protein sequence ID" value="ODV87194.1"/>
    <property type="molecule type" value="Genomic_DNA"/>
</dbReference>
<dbReference type="InterPro" id="IPR007483">
    <property type="entry name" value="Hamartin"/>
</dbReference>
<dbReference type="Proteomes" id="UP000094801">
    <property type="component" value="Unassembled WGS sequence"/>
</dbReference>
<name>A0A1E4T604_9ASCO</name>
<evidence type="ECO:0000313" key="4">
    <source>
        <dbReference type="Proteomes" id="UP000094801"/>
    </source>
</evidence>
<feature type="region of interest" description="Disordered" evidence="2">
    <location>
        <begin position="912"/>
        <end position="948"/>
    </location>
</feature>
<gene>
    <name evidence="3" type="ORF">CANARDRAFT_26622</name>
</gene>
<evidence type="ECO:0000313" key="3">
    <source>
        <dbReference type="EMBL" id="ODV87194.1"/>
    </source>
</evidence>
<protein>
    <submittedName>
        <fullName evidence="3">Uncharacterized protein</fullName>
    </submittedName>
</protein>
<feature type="region of interest" description="Disordered" evidence="2">
    <location>
        <begin position="967"/>
        <end position="1009"/>
    </location>
</feature>
<feature type="coiled-coil region" evidence="1">
    <location>
        <begin position="769"/>
        <end position="858"/>
    </location>
</feature>
<dbReference type="OrthoDB" id="3997461at2759"/>
<sequence length="1009" mass="116016">MSIGTSRNLIRYLEQEFSKEEAATHITNTALLNSINEYITKHSTYESNDNTKLSDELYSIYNSYIVNDYRKENMFLEILTLLIPCVVDKNEFLMWTKKYLKPTIDSAGLNISFVQLATRLLEKVLIDLLPTEDPKLQENRKEHSILVLRLLIDRYLTKVEIEEVNEDYPTDDRSTKNLSYNAYEIEERNRFKNLSVRNLISKFAMKDTETFLQVFDEYFVKNASHRLRLLTLLSNTLKLQPIKLYCITNTTLFETLLNAQLYEQDLLILNSTNNILCMILPHICNQLREHLPLLFAIYARLLGWDSGSKKSISSLETVASDLPNNEVDQEGLKMSEKEDTASSSSTTVQSDEDLLLFQTNNTKIESLKLATCLYAFYPLNLINFSKNAPQYLEKQSLLKHVTNFDVSRFTQISKEHILCFKVHPNYFIFQSAEAELEDVERFKDYGSPDDIAIFCLSLNTDNANRLANTFENMSGDRNGAASSNIPTSLSANLMISRASSRPNFRSLDYGSKILTKSEAEASPVSKNTIDNTLVLTADPLKVDDMLEVHKLLFQKKNSNTEAYTDLTRRHSIQVPDLSLRMEQSNEQPSRYGSSLEYYQRELMILSNELDFAEYVRNITIYRYRKCKEEKAELQFKLKESDNLRNEVELLKMTISSMHQAIPSQIESVSQLATNDLLDSNVRISFENKELNRVIGELKEVVTELKDIIAGYDLKTNPQELELRQLHNKSELMERDYKELFSKYSRSVQELKDIDTQKQSDFSKYKSSIASKLEKENYNLRQENLMLEQKLQTNSEKLIKDYERSIEELSSEITRLKLFNKQDNLETISSYMANQNKKLESLQNVIADLQYEMEEKEQRLIQIGVTKPIDIPTSNRDQANISTGKSLLGFTYESSNDLFGMKYSKENSVRNFNRPDGSMGPQMPSFGPSSYSAQHSYQERPSNGIHAHPSAARSDLLYDINSKQDHVATPPAILNPSGFNIRKHSDPTISSSKIAVKGRGGIQKKSKLRM</sequence>
<dbReference type="AlphaFoldDB" id="A0A1E4T604"/>
<reference evidence="4" key="1">
    <citation type="submission" date="2016-04" db="EMBL/GenBank/DDBJ databases">
        <title>Comparative genomics of biotechnologically important yeasts.</title>
        <authorList>
            <consortium name="DOE Joint Genome Institute"/>
            <person name="Riley R."/>
            <person name="Haridas S."/>
            <person name="Wolfe K.H."/>
            <person name="Lopes M.R."/>
            <person name="Hittinger C.T."/>
            <person name="Goker M."/>
            <person name="Salamov A."/>
            <person name="Wisecaver J."/>
            <person name="Long T.M."/>
            <person name="Aerts A.L."/>
            <person name="Barry K."/>
            <person name="Choi C."/>
            <person name="Clum A."/>
            <person name="Coughlan A.Y."/>
            <person name="Deshpande S."/>
            <person name="Douglass A.P."/>
            <person name="Hanson S.J."/>
            <person name="Klenk H.-P."/>
            <person name="Labutti K."/>
            <person name="Lapidus A."/>
            <person name="Lindquist E."/>
            <person name="Lipzen A."/>
            <person name="Meier-Kolthoff J.P."/>
            <person name="Ohm R.A."/>
            <person name="Otillar R.P."/>
            <person name="Pangilinan J."/>
            <person name="Peng Y."/>
            <person name="Rokas A."/>
            <person name="Rosa C.A."/>
            <person name="Scheuner C."/>
            <person name="Sibirny A.A."/>
            <person name="Slot J.C."/>
            <person name="Stielow J.B."/>
            <person name="Sun H."/>
            <person name="Kurtzman C.P."/>
            <person name="Blackwell M."/>
            <person name="Grigoriev I.V."/>
            <person name="Jeffries T.W."/>
        </authorList>
    </citation>
    <scope>NUCLEOTIDE SEQUENCE [LARGE SCALE GENOMIC DNA]</scope>
    <source>
        <strain evidence="4">NRRL YB-2248</strain>
    </source>
</reference>
<dbReference type="Pfam" id="PF04388">
    <property type="entry name" value="Hamartin"/>
    <property type="match status" value="1"/>
</dbReference>
<keyword evidence="1" id="KW-0175">Coiled coil</keyword>
<feature type="compositionally biased region" description="Polar residues" evidence="2">
    <location>
        <begin position="926"/>
        <end position="940"/>
    </location>
</feature>
<keyword evidence="4" id="KW-1185">Reference proteome</keyword>
<evidence type="ECO:0000256" key="2">
    <source>
        <dbReference type="SAM" id="MobiDB-lite"/>
    </source>
</evidence>
<evidence type="ECO:0000256" key="1">
    <source>
        <dbReference type="SAM" id="Coils"/>
    </source>
</evidence>
<dbReference type="GO" id="GO:0051726">
    <property type="term" value="P:regulation of cell cycle"/>
    <property type="evidence" value="ECO:0007669"/>
    <property type="project" value="TreeGrafter"/>
</dbReference>
<dbReference type="GO" id="GO:0033596">
    <property type="term" value="C:TSC1-TSC2 complex"/>
    <property type="evidence" value="ECO:0007669"/>
    <property type="project" value="TreeGrafter"/>
</dbReference>
<organism evidence="3 4">
    <name type="scientific">[Candida] arabinofermentans NRRL YB-2248</name>
    <dbReference type="NCBI Taxonomy" id="983967"/>
    <lineage>
        <taxon>Eukaryota</taxon>
        <taxon>Fungi</taxon>
        <taxon>Dikarya</taxon>
        <taxon>Ascomycota</taxon>
        <taxon>Saccharomycotina</taxon>
        <taxon>Pichiomycetes</taxon>
        <taxon>Pichiales</taxon>
        <taxon>Pichiaceae</taxon>
        <taxon>Ogataea</taxon>
        <taxon>Ogataea/Candida clade</taxon>
    </lineage>
</organism>
<accession>A0A1E4T604</accession>
<dbReference type="GO" id="GO:0032007">
    <property type="term" value="P:negative regulation of TOR signaling"/>
    <property type="evidence" value="ECO:0007669"/>
    <property type="project" value="TreeGrafter"/>
</dbReference>
<proteinExistence type="predicted"/>
<dbReference type="PANTHER" id="PTHR15154:SF2">
    <property type="entry name" value="HAMARTIN"/>
    <property type="match status" value="1"/>
</dbReference>
<dbReference type="PANTHER" id="PTHR15154">
    <property type="entry name" value="HAMARTIN"/>
    <property type="match status" value="1"/>
</dbReference>
<feature type="coiled-coil region" evidence="1">
    <location>
        <begin position="687"/>
        <end position="742"/>
    </location>
</feature>
<dbReference type="STRING" id="983967.A0A1E4T604"/>